<gene>
    <name evidence="2" type="ORF">M0R45_005321</name>
</gene>
<dbReference type="Proteomes" id="UP001457282">
    <property type="component" value="Unassembled WGS sequence"/>
</dbReference>
<feature type="compositionally biased region" description="Polar residues" evidence="1">
    <location>
        <begin position="21"/>
        <end position="40"/>
    </location>
</feature>
<evidence type="ECO:0000313" key="2">
    <source>
        <dbReference type="EMBL" id="KAK9949810.1"/>
    </source>
</evidence>
<organism evidence="2 3">
    <name type="scientific">Rubus argutus</name>
    <name type="common">Southern blackberry</name>
    <dbReference type="NCBI Taxonomy" id="59490"/>
    <lineage>
        <taxon>Eukaryota</taxon>
        <taxon>Viridiplantae</taxon>
        <taxon>Streptophyta</taxon>
        <taxon>Embryophyta</taxon>
        <taxon>Tracheophyta</taxon>
        <taxon>Spermatophyta</taxon>
        <taxon>Magnoliopsida</taxon>
        <taxon>eudicotyledons</taxon>
        <taxon>Gunneridae</taxon>
        <taxon>Pentapetalae</taxon>
        <taxon>rosids</taxon>
        <taxon>fabids</taxon>
        <taxon>Rosales</taxon>
        <taxon>Rosaceae</taxon>
        <taxon>Rosoideae</taxon>
        <taxon>Rosoideae incertae sedis</taxon>
        <taxon>Rubus</taxon>
    </lineage>
</organism>
<proteinExistence type="predicted"/>
<dbReference type="AlphaFoldDB" id="A0AAW1YMV9"/>
<sequence length="105" mass="12699">MRKLCKNKNKNIKFVRRGLRQPSTSKPTSSNMQREPKTTLESTWSPLNDRIVSEQDMNDYKNQYSQFLDGPKKNKRLQVFEEVELDMFKDVIYEERVLFFDFLFH</sequence>
<keyword evidence="3" id="KW-1185">Reference proteome</keyword>
<accession>A0AAW1YMV9</accession>
<feature type="region of interest" description="Disordered" evidence="1">
    <location>
        <begin position="15"/>
        <end position="40"/>
    </location>
</feature>
<evidence type="ECO:0000256" key="1">
    <source>
        <dbReference type="SAM" id="MobiDB-lite"/>
    </source>
</evidence>
<evidence type="ECO:0000313" key="3">
    <source>
        <dbReference type="Proteomes" id="UP001457282"/>
    </source>
</evidence>
<protein>
    <submittedName>
        <fullName evidence="2">Uncharacterized protein</fullName>
    </submittedName>
</protein>
<reference evidence="2 3" key="1">
    <citation type="journal article" date="2023" name="G3 (Bethesda)">
        <title>A chromosome-length genome assembly and annotation of blackberry (Rubus argutus, cv. 'Hillquist').</title>
        <authorList>
            <person name="Bruna T."/>
            <person name="Aryal R."/>
            <person name="Dudchenko O."/>
            <person name="Sargent D.J."/>
            <person name="Mead D."/>
            <person name="Buti M."/>
            <person name="Cavallini A."/>
            <person name="Hytonen T."/>
            <person name="Andres J."/>
            <person name="Pham M."/>
            <person name="Weisz D."/>
            <person name="Mascagni F."/>
            <person name="Usai G."/>
            <person name="Natali L."/>
            <person name="Bassil N."/>
            <person name="Fernandez G.E."/>
            <person name="Lomsadze A."/>
            <person name="Armour M."/>
            <person name="Olukolu B."/>
            <person name="Poorten T."/>
            <person name="Britton C."/>
            <person name="Davik J."/>
            <person name="Ashrafi H."/>
            <person name="Aiden E.L."/>
            <person name="Borodovsky M."/>
            <person name="Worthington M."/>
        </authorList>
    </citation>
    <scope>NUCLEOTIDE SEQUENCE [LARGE SCALE GENOMIC DNA]</scope>
    <source>
        <strain evidence="2">PI 553951</strain>
    </source>
</reference>
<comment type="caution">
    <text evidence="2">The sequence shown here is derived from an EMBL/GenBank/DDBJ whole genome shotgun (WGS) entry which is preliminary data.</text>
</comment>
<dbReference type="EMBL" id="JBEDUW010000001">
    <property type="protein sequence ID" value="KAK9949810.1"/>
    <property type="molecule type" value="Genomic_DNA"/>
</dbReference>
<name>A0AAW1YMV9_RUBAR</name>